<gene>
    <name evidence="2" type="ORF">GCM10008983_03880</name>
</gene>
<proteinExistence type="predicted"/>
<dbReference type="Proteomes" id="UP001501459">
    <property type="component" value="Unassembled WGS sequence"/>
</dbReference>
<evidence type="ECO:0000313" key="2">
    <source>
        <dbReference type="EMBL" id="GAA0430682.1"/>
    </source>
</evidence>
<keyword evidence="1" id="KW-0472">Membrane</keyword>
<keyword evidence="3" id="KW-1185">Reference proteome</keyword>
<accession>A0ABN0Z3C7</accession>
<feature type="transmembrane region" description="Helical" evidence="1">
    <location>
        <begin position="33"/>
        <end position="55"/>
    </location>
</feature>
<sequence>MIWFGVILIPTAVIVFILSNIISFFIINISVSLILFISSIIIAVLAVLFIFIGVLKDRIKEKKEEDQDDLSQY</sequence>
<organism evidence="2 3">
    <name type="scientific">Lentibacillus halophilus</name>
    <dbReference type="NCBI Taxonomy" id="295065"/>
    <lineage>
        <taxon>Bacteria</taxon>
        <taxon>Bacillati</taxon>
        <taxon>Bacillota</taxon>
        <taxon>Bacilli</taxon>
        <taxon>Bacillales</taxon>
        <taxon>Bacillaceae</taxon>
        <taxon>Lentibacillus</taxon>
    </lineage>
</organism>
<dbReference type="RefSeq" id="WP_343750814.1">
    <property type="nucleotide sequence ID" value="NZ_BAAADM010000008.1"/>
</dbReference>
<feature type="transmembrane region" description="Helical" evidence="1">
    <location>
        <begin position="7"/>
        <end position="27"/>
    </location>
</feature>
<evidence type="ECO:0000313" key="3">
    <source>
        <dbReference type="Proteomes" id="UP001501459"/>
    </source>
</evidence>
<keyword evidence="1" id="KW-1133">Transmembrane helix</keyword>
<keyword evidence="1" id="KW-0812">Transmembrane</keyword>
<name>A0ABN0Z3C7_9BACI</name>
<reference evidence="2 3" key="1">
    <citation type="journal article" date="2019" name="Int. J. Syst. Evol. Microbiol.">
        <title>The Global Catalogue of Microorganisms (GCM) 10K type strain sequencing project: providing services to taxonomists for standard genome sequencing and annotation.</title>
        <authorList>
            <consortium name="The Broad Institute Genomics Platform"/>
            <consortium name="The Broad Institute Genome Sequencing Center for Infectious Disease"/>
            <person name="Wu L."/>
            <person name="Ma J."/>
        </authorList>
    </citation>
    <scope>NUCLEOTIDE SEQUENCE [LARGE SCALE GENOMIC DNA]</scope>
    <source>
        <strain evidence="2 3">JCM 12149</strain>
    </source>
</reference>
<dbReference type="EMBL" id="BAAADM010000008">
    <property type="protein sequence ID" value="GAA0430682.1"/>
    <property type="molecule type" value="Genomic_DNA"/>
</dbReference>
<protein>
    <submittedName>
        <fullName evidence="2">Uncharacterized protein</fullName>
    </submittedName>
</protein>
<evidence type="ECO:0000256" key="1">
    <source>
        <dbReference type="SAM" id="Phobius"/>
    </source>
</evidence>
<comment type="caution">
    <text evidence="2">The sequence shown here is derived from an EMBL/GenBank/DDBJ whole genome shotgun (WGS) entry which is preliminary data.</text>
</comment>